<evidence type="ECO:0008006" key="4">
    <source>
        <dbReference type="Google" id="ProtNLM"/>
    </source>
</evidence>
<dbReference type="Pfam" id="PF14769">
    <property type="entry name" value="CLAMP"/>
    <property type="match status" value="1"/>
</dbReference>
<evidence type="ECO:0000313" key="2">
    <source>
        <dbReference type="EMBL" id="KAL2078412.1"/>
    </source>
</evidence>
<dbReference type="PANTHER" id="PTHR28457">
    <property type="entry name" value="COILED-COIL DOMAIN-CONTAINING PROTEIN 189"/>
    <property type="match status" value="1"/>
</dbReference>
<evidence type="ECO:0000256" key="1">
    <source>
        <dbReference type="SAM" id="MobiDB-lite"/>
    </source>
</evidence>
<name>A0ABD1ITV1_9TELE</name>
<organism evidence="2 3">
    <name type="scientific">Coilia grayii</name>
    <name type="common">Gray's grenadier anchovy</name>
    <dbReference type="NCBI Taxonomy" id="363190"/>
    <lineage>
        <taxon>Eukaryota</taxon>
        <taxon>Metazoa</taxon>
        <taxon>Chordata</taxon>
        <taxon>Craniata</taxon>
        <taxon>Vertebrata</taxon>
        <taxon>Euteleostomi</taxon>
        <taxon>Actinopterygii</taxon>
        <taxon>Neopterygii</taxon>
        <taxon>Teleostei</taxon>
        <taxon>Clupei</taxon>
        <taxon>Clupeiformes</taxon>
        <taxon>Clupeoidei</taxon>
        <taxon>Engraulidae</taxon>
        <taxon>Coilinae</taxon>
        <taxon>Coilia</taxon>
    </lineage>
</organism>
<dbReference type="AlphaFoldDB" id="A0ABD1ITV1"/>
<keyword evidence="3" id="KW-1185">Reference proteome</keyword>
<reference evidence="2 3" key="1">
    <citation type="submission" date="2024-09" db="EMBL/GenBank/DDBJ databases">
        <title>A chromosome-level genome assembly of Gray's grenadier anchovy, Coilia grayii.</title>
        <authorList>
            <person name="Fu Z."/>
        </authorList>
    </citation>
    <scope>NUCLEOTIDE SEQUENCE [LARGE SCALE GENOMIC DNA]</scope>
    <source>
        <strain evidence="2">G4</strain>
        <tissue evidence="2">Muscle</tissue>
    </source>
</reference>
<protein>
    <recommendedName>
        <fullName evidence="4">Ciliary-associated calcium-binding coiled-coil protein 1</fullName>
    </recommendedName>
</protein>
<feature type="compositionally biased region" description="Basic and acidic residues" evidence="1">
    <location>
        <begin position="279"/>
        <end position="288"/>
    </location>
</feature>
<comment type="caution">
    <text evidence="2">The sequence shown here is derived from an EMBL/GenBank/DDBJ whole genome shotgun (WGS) entry which is preliminary data.</text>
</comment>
<proteinExistence type="predicted"/>
<feature type="compositionally biased region" description="Acidic residues" evidence="1">
    <location>
        <begin position="260"/>
        <end position="274"/>
    </location>
</feature>
<accession>A0ABD1ITV1</accession>
<dbReference type="PANTHER" id="PTHR28457:SF3">
    <property type="entry name" value="CILIARY-ASSOCIATED CALCIUM-BINDING COILED-COIL PROTEIN 1"/>
    <property type="match status" value="1"/>
</dbReference>
<dbReference type="InterPro" id="IPR032727">
    <property type="entry name" value="CLAMP"/>
</dbReference>
<evidence type="ECO:0000313" key="3">
    <source>
        <dbReference type="Proteomes" id="UP001591681"/>
    </source>
</evidence>
<dbReference type="Proteomes" id="UP001591681">
    <property type="component" value="Unassembled WGS sequence"/>
</dbReference>
<feature type="region of interest" description="Disordered" evidence="1">
    <location>
        <begin position="257"/>
        <end position="300"/>
    </location>
</feature>
<gene>
    <name evidence="2" type="ORF">ACEWY4_026097</name>
</gene>
<sequence>MAAKDRSKPVESKKKEVEEEVIEYERPVTPVLQWTLLTLEQISFLRDLTVDEVQLRFQDFLQLKKQSTCVKEAVVLDYFVSGFWWTKEMNFSNEQTSFVMALLQSSIDNIIEKQMPFVDNFTEFGKTLIDLRRTPSADGYPPLFDTEQAKAITDYFTCSLFQHYSMYEFLFSQSRDKKLLGMERSVEVIGTAEFFAPLEEGMAVDVYQRYLACAQVESPEEVSAGAEAQAQAGKEAGIADWVQGGSGCWWEGVVVARREEEEEEEETGGAEEQEGGGGHGDEEEKANKEEEDEEEYSVEEVQEALGEMAKEMMGNLQAEFTEKLRIQEETYTARIDRLKSASSK</sequence>
<feature type="compositionally biased region" description="Acidic residues" evidence="1">
    <location>
        <begin position="289"/>
        <end position="300"/>
    </location>
</feature>
<dbReference type="EMBL" id="JBHFQA010000023">
    <property type="protein sequence ID" value="KAL2078412.1"/>
    <property type="molecule type" value="Genomic_DNA"/>
</dbReference>